<dbReference type="EMBL" id="PCDP01000028">
    <property type="protein sequence ID" value="PZM15076.1"/>
    <property type="molecule type" value="Genomic_DNA"/>
</dbReference>
<feature type="transmembrane region" description="Helical" evidence="6">
    <location>
        <begin position="158"/>
        <end position="180"/>
    </location>
</feature>
<dbReference type="PANTHER" id="PTHR43124">
    <property type="entry name" value="PURINE EFFLUX PUMP PBUE"/>
    <property type="match status" value="1"/>
</dbReference>
<reference evidence="8 9" key="1">
    <citation type="journal article" date="2018" name="Sci. Rep.">
        <title>Rhizobium tumorigenes sp. nov., a novel plant tumorigenic bacterium isolated from cane gall tumors on thornless blackberry.</title>
        <authorList>
            <person name="Kuzmanovi N."/>
            <person name="Smalla K."/>
            <person name="Gronow S."/>
            <person name="PuBawska J."/>
        </authorList>
    </citation>
    <scope>NUCLEOTIDE SEQUENCE [LARGE SCALE GENOMIC DNA]</scope>
    <source>
        <strain evidence="8 9">CCBAU 85046</strain>
    </source>
</reference>
<dbReference type="GO" id="GO:0005886">
    <property type="term" value="C:plasma membrane"/>
    <property type="evidence" value="ECO:0007669"/>
    <property type="project" value="UniProtKB-SubCell"/>
</dbReference>
<feature type="transmembrane region" description="Helical" evidence="6">
    <location>
        <begin position="201"/>
        <end position="224"/>
    </location>
</feature>
<dbReference type="OrthoDB" id="9810111at2"/>
<dbReference type="SUPFAM" id="SSF103473">
    <property type="entry name" value="MFS general substrate transporter"/>
    <property type="match status" value="1"/>
</dbReference>
<evidence type="ECO:0000259" key="7">
    <source>
        <dbReference type="PROSITE" id="PS50850"/>
    </source>
</evidence>
<evidence type="ECO:0000256" key="2">
    <source>
        <dbReference type="ARBA" id="ARBA00022475"/>
    </source>
</evidence>
<dbReference type="InterPro" id="IPR020846">
    <property type="entry name" value="MFS_dom"/>
</dbReference>
<feature type="transmembrane region" description="Helical" evidence="6">
    <location>
        <begin position="358"/>
        <end position="379"/>
    </location>
</feature>
<dbReference type="Proteomes" id="UP000248925">
    <property type="component" value="Unassembled WGS sequence"/>
</dbReference>
<evidence type="ECO:0000256" key="4">
    <source>
        <dbReference type="ARBA" id="ARBA00022989"/>
    </source>
</evidence>
<name>A0A2W4EN48_9HYPH</name>
<feature type="transmembrane region" description="Helical" evidence="6">
    <location>
        <begin position="69"/>
        <end position="89"/>
    </location>
</feature>
<keyword evidence="3 6" id="KW-0812">Transmembrane</keyword>
<feature type="transmembrane region" description="Helical" evidence="6">
    <location>
        <begin position="43"/>
        <end position="62"/>
    </location>
</feature>
<feature type="transmembrane region" description="Helical" evidence="6">
    <location>
        <begin position="327"/>
        <end position="352"/>
    </location>
</feature>
<proteinExistence type="predicted"/>
<evidence type="ECO:0000256" key="5">
    <source>
        <dbReference type="ARBA" id="ARBA00023136"/>
    </source>
</evidence>
<dbReference type="PROSITE" id="PS50850">
    <property type="entry name" value="MFS"/>
    <property type="match status" value="1"/>
</dbReference>
<dbReference type="InterPro" id="IPR011701">
    <property type="entry name" value="MFS"/>
</dbReference>
<keyword evidence="4 6" id="KW-1133">Transmembrane helix</keyword>
<dbReference type="Pfam" id="PF07690">
    <property type="entry name" value="MFS_1"/>
    <property type="match status" value="1"/>
</dbReference>
<accession>A0A2W4EN48</accession>
<feature type="domain" description="Major facilitator superfamily (MFS) profile" evidence="7">
    <location>
        <begin position="4"/>
        <end position="384"/>
    </location>
</feature>
<feature type="transmembrane region" description="Helical" evidence="6">
    <location>
        <begin position="292"/>
        <end position="315"/>
    </location>
</feature>
<keyword evidence="2" id="KW-1003">Cell membrane</keyword>
<comment type="caution">
    <text evidence="8">The sequence shown here is derived from an EMBL/GenBank/DDBJ whole genome shotgun (WGS) entry which is preliminary data.</text>
</comment>
<dbReference type="CDD" id="cd17324">
    <property type="entry name" value="MFS_NepI_like"/>
    <property type="match status" value="1"/>
</dbReference>
<evidence type="ECO:0000313" key="9">
    <source>
        <dbReference type="Proteomes" id="UP000248925"/>
    </source>
</evidence>
<dbReference type="AlphaFoldDB" id="A0A2W4EN48"/>
<dbReference type="InterPro" id="IPR050189">
    <property type="entry name" value="MFS_Efflux_Transporters"/>
</dbReference>
<dbReference type="PANTHER" id="PTHR43124:SF10">
    <property type="entry name" value="PURINE EFFLUX PUMP PBUE"/>
    <property type="match status" value="1"/>
</dbReference>
<comment type="subcellular location">
    <subcellularLocation>
        <location evidence="1">Cell membrane</location>
        <topology evidence="1">Multi-pass membrane protein</topology>
    </subcellularLocation>
</comment>
<dbReference type="InterPro" id="IPR036259">
    <property type="entry name" value="MFS_trans_sf"/>
</dbReference>
<sequence>MYRNLIWLALGAFAIGTEGFMISGILPGMAHDLGVSVAAAGQLVTIFAFAYAIGSPLIAVATANVPRRALLIGAMTAFTLSNLLAAFAPGYAALAFARVLLALSAGTFMPASAGYASMTIAPERRGRALSFIYSGMTIALVLGVPMGTLIAARLDWRATFIGVAALGALALIGIVAKLPRSPSPPAISLKRRLAVARRPDVLAVLMLTVLVLIGAFAVNTYFGAYLETVFGISPQGVAVTLFVFGLAAAVGNTVGGHVADRWDKRRFLILATVMMVIAFTALTFLADFAPASWAFAGVVCAITLWALFGWSLPAVQQVRLLSIDPHLAPVTLSLNSSAIYLGAAIGAALGAATVQLTSLAMLGLVGAVCELAALGFLLVSTRSSPVPVPA</sequence>
<evidence type="ECO:0000256" key="3">
    <source>
        <dbReference type="ARBA" id="ARBA00022692"/>
    </source>
</evidence>
<feature type="transmembrane region" description="Helical" evidence="6">
    <location>
        <begin position="128"/>
        <end position="152"/>
    </location>
</feature>
<gene>
    <name evidence="8" type="ORF">CPY51_08515</name>
</gene>
<dbReference type="Gene3D" id="1.20.1250.20">
    <property type="entry name" value="MFS general substrate transporter like domains"/>
    <property type="match status" value="2"/>
</dbReference>
<dbReference type="GO" id="GO:0022857">
    <property type="term" value="F:transmembrane transporter activity"/>
    <property type="evidence" value="ECO:0007669"/>
    <property type="project" value="InterPro"/>
</dbReference>
<protein>
    <submittedName>
        <fullName evidence="8">MFS transporter</fullName>
    </submittedName>
</protein>
<keyword evidence="9" id="KW-1185">Reference proteome</keyword>
<feature type="transmembrane region" description="Helical" evidence="6">
    <location>
        <begin position="236"/>
        <end position="255"/>
    </location>
</feature>
<organism evidence="8 9">
    <name type="scientific">Rhizobium tubonense</name>
    <dbReference type="NCBI Taxonomy" id="484088"/>
    <lineage>
        <taxon>Bacteria</taxon>
        <taxon>Pseudomonadati</taxon>
        <taxon>Pseudomonadota</taxon>
        <taxon>Alphaproteobacteria</taxon>
        <taxon>Hyphomicrobiales</taxon>
        <taxon>Rhizobiaceae</taxon>
        <taxon>Rhizobium/Agrobacterium group</taxon>
        <taxon>Rhizobium</taxon>
    </lineage>
</organism>
<dbReference type="RefSeq" id="WP_111159840.1">
    <property type="nucleotide sequence ID" value="NZ_PCDP01000028.1"/>
</dbReference>
<evidence type="ECO:0000313" key="8">
    <source>
        <dbReference type="EMBL" id="PZM15076.1"/>
    </source>
</evidence>
<feature type="transmembrane region" description="Helical" evidence="6">
    <location>
        <begin position="267"/>
        <end position="286"/>
    </location>
</feature>
<keyword evidence="5 6" id="KW-0472">Membrane</keyword>
<evidence type="ECO:0000256" key="6">
    <source>
        <dbReference type="SAM" id="Phobius"/>
    </source>
</evidence>
<feature type="transmembrane region" description="Helical" evidence="6">
    <location>
        <begin position="95"/>
        <end position="116"/>
    </location>
</feature>
<evidence type="ECO:0000256" key="1">
    <source>
        <dbReference type="ARBA" id="ARBA00004651"/>
    </source>
</evidence>